<dbReference type="AlphaFoldDB" id="A0A4C1TIV1"/>
<organism evidence="2 3">
    <name type="scientific">Eumeta variegata</name>
    <name type="common">Bagworm moth</name>
    <name type="synonym">Eumeta japonica</name>
    <dbReference type="NCBI Taxonomy" id="151549"/>
    <lineage>
        <taxon>Eukaryota</taxon>
        <taxon>Metazoa</taxon>
        <taxon>Ecdysozoa</taxon>
        <taxon>Arthropoda</taxon>
        <taxon>Hexapoda</taxon>
        <taxon>Insecta</taxon>
        <taxon>Pterygota</taxon>
        <taxon>Neoptera</taxon>
        <taxon>Endopterygota</taxon>
        <taxon>Lepidoptera</taxon>
        <taxon>Glossata</taxon>
        <taxon>Ditrysia</taxon>
        <taxon>Tineoidea</taxon>
        <taxon>Psychidae</taxon>
        <taxon>Oiketicinae</taxon>
        <taxon>Eumeta</taxon>
    </lineage>
</organism>
<feature type="region of interest" description="Disordered" evidence="1">
    <location>
        <begin position="20"/>
        <end position="97"/>
    </location>
</feature>
<dbReference type="Proteomes" id="UP000299102">
    <property type="component" value="Unassembled WGS sequence"/>
</dbReference>
<name>A0A4C1TIV1_EUMVA</name>
<sequence length="134" mass="14721">MLERSESMVQCYTYTFREGETAEQLRRCDDSDVHRRSNPFSGHSGTTVSLASMPGGRCSTQPAGGALASPPQSRRGAPPRARSGQRPSPAGRGRRAAELSRSFPLVLSYLTFHRPPELFPPCRLTCNSKINKID</sequence>
<gene>
    <name evidence="2" type="ORF">EVAR_91871_1</name>
</gene>
<feature type="compositionally biased region" description="Low complexity" evidence="1">
    <location>
        <begin position="82"/>
        <end position="91"/>
    </location>
</feature>
<evidence type="ECO:0000256" key="1">
    <source>
        <dbReference type="SAM" id="MobiDB-lite"/>
    </source>
</evidence>
<comment type="caution">
    <text evidence="2">The sequence shown here is derived from an EMBL/GenBank/DDBJ whole genome shotgun (WGS) entry which is preliminary data.</text>
</comment>
<reference evidence="2 3" key="1">
    <citation type="journal article" date="2019" name="Commun. Biol.">
        <title>The bagworm genome reveals a unique fibroin gene that provides high tensile strength.</title>
        <authorList>
            <person name="Kono N."/>
            <person name="Nakamura H."/>
            <person name="Ohtoshi R."/>
            <person name="Tomita M."/>
            <person name="Numata K."/>
            <person name="Arakawa K."/>
        </authorList>
    </citation>
    <scope>NUCLEOTIDE SEQUENCE [LARGE SCALE GENOMIC DNA]</scope>
</reference>
<proteinExistence type="predicted"/>
<evidence type="ECO:0000313" key="3">
    <source>
        <dbReference type="Proteomes" id="UP000299102"/>
    </source>
</evidence>
<feature type="compositionally biased region" description="Basic and acidic residues" evidence="1">
    <location>
        <begin position="20"/>
        <end position="35"/>
    </location>
</feature>
<evidence type="ECO:0000313" key="2">
    <source>
        <dbReference type="EMBL" id="GBP14004.1"/>
    </source>
</evidence>
<accession>A0A4C1TIV1</accession>
<feature type="compositionally biased region" description="Polar residues" evidence="1">
    <location>
        <begin position="38"/>
        <end position="50"/>
    </location>
</feature>
<dbReference type="EMBL" id="BGZK01005429">
    <property type="protein sequence ID" value="GBP14004.1"/>
    <property type="molecule type" value="Genomic_DNA"/>
</dbReference>
<keyword evidence="3" id="KW-1185">Reference proteome</keyword>
<protein>
    <submittedName>
        <fullName evidence="2">Uncharacterized protein</fullName>
    </submittedName>
</protein>